<dbReference type="PANTHER" id="PTHR34701">
    <property type="entry name" value="TRANSCRIPTIONAL REGULATOR MRAZ"/>
    <property type="match status" value="1"/>
</dbReference>
<reference evidence="9 10" key="1">
    <citation type="submission" date="2020-02" db="EMBL/GenBank/DDBJ databases">
        <title>Rhodobacter algicola sp. nov., isolated from microalga culture.</title>
        <authorList>
            <person name="Park C.-Y."/>
        </authorList>
    </citation>
    <scope>NUCLEOTIDE SEQUENCE [LARGE SCALE GENOMIC DNA]</scope>
    <source>
        <strain evidence="9 10">ETT8</strain>
    </source>
</reference>
<dbReference type="Proteomes" id="UP000481421">
    <property type="component" value="Unassembled WGS sequence"/>
</dbReference>
<evidence type="ECO:0000256" key="2">
    <source>
        <dbReference type="ARBA" id="ARBA00022490"/>
    </source>
</evidence>
<evidence type="ECO:0000259" key="8">
    <source>
        <dbReference type="PROSITE" id="PS51740"/>
    </source>
</evidence>
<dbReference type="GO" id="GO:0009295">
    <property type="term" value="C:nucleoid"/>
    <property type="evidence" value="ECO:0007669"/>
    <property type="project" value="UniProtKB-SubCell"/>
</dbReference>
<dbReference type="InterPro" id="IPR003444">
    <property type="entry name" value="MraZ"/>
</dbReference>
<dbReference type="InterPro" id="IPR035642">
    <property type="entry name" value="MraZ_N"/>
</dbReference>
<dbReference type="RefSeq" id="WP_164612958.1">
    <property type="nucleotide sequence ID" value="NZ_JAAIKE010000004.1"/>
</dbReference>
<sequence length="170" mass="18954">MSDMFRGEYYQKVDSKVRVLIPAPFRRVLDAGDTRTAESPRTRMIIVYGGKNRQFCDCYSMAGADALARWVETIPLGSKDRIKAERDLITRSATVEIDDDGRIVLPGPVREKLGLTPEMIKDGVEAALAGATDRFSLWRGDVYRDMFGDDDDEDDGEDALAVVGRYPKVG</sequence>
<dbReference type="InterPro" id="IPR035644">
    <property type="entry name" value="MraZ_C"/>
</dbReference>
<name>A0A6B3RW44_9RHOB</name>
<dbReference type="SUPFAM" id="SSF89447">
    <property type="entry name" value="AbrB/MazE/MraZ-like"/>
    <property type="match status" value="1"/>
</dbReference>
<dbReference type="GO" id="GO:0005737">
    <property type="term" value="C:cytoplasm"/>
    <property type="evidence" value="ECO:0007669"/>
    <property type="project" value="UniProtKB-UniRule"/>
</dbReference>
<accession>A0A6B3RW44</accession>
<gene>
    <name evidence="7" type="primary">mraZ</name>
    <name evidence="9" type="ORF">G3572_14090</name>
</gene>
<organism evidence="9 10">
    <name type="scientific">Pseudotabrizicola algicola</name>
    <dbReference type="NCBI Taxonomy" id="2709381"/>
    <lineage>
        <taxon>Bacteria</taxon>
        <taxon>Pseudomonadati</taxon>
        <taxon>Pseudomonadota</taxon>
        <taxon>Alphaproteobacteria</taxon>
        <taxon>Rhodobacterales</taxon>
        <taxon>Paracoccaceae</taxon>
        <taxon>Pseudotabrizicola</taxon>
    </lineage>
</organism>
<keyword evidence="6 7" id="KW-0804">Transcription</keyword>
<feature type="domain" description="SpoVT-AbrB" evidence="8">
    <location>
        <begin position="92"/>
        <end position="142"/>
    </location>
</feature>
<keyword evidence="3" id="KW-0677">Repeat</keyword>
<keyword evidence="2 7" id="KW-0963">Cytoplasm</keyword>
<dbReference type="InterPro" id="IPR007159">
    <property type="entry name" value="SpoVT-AbrB_dom"/>
</dbReference>
<dbReference type="AlphaFoldDB" id="A0A6B3RW44"/>
<keyword evidence="5 7" id="KW-0238">DNA-binding</keyword>
<dbReference type="GO" id="GO:2000143">
    <property type="term" value="P:negative regulation of DNA-templated transcription initiation"/>
    <property type="evidence" value="ECO:0007669"/>
    <property type="project" value="TreeGrafter"/>
</dbReference>
<evidence type="ECO:0000256" key="4">
    <source>
        <dbReference type="ARBA" id="ARBA00023015"/>
    </source>
</evidence>
<dbReference type="InterPro" id="IPR020603">
    <property type="entry name" value="MraZ_dom"/>
</dbReference>
<evidence type="ECO:0000256" key="6">
    <source>
        <dbReference type="ARBA" id="ARBA00023163"/>
    </source>
</evidence>
<dbReference type="PROSITE" id="PS51740">
    <property type="entry name" value="SPOVT_ABRB"/>
    <property type="match status" value="1"/>
</dbReference>
<dbReference type="CDD" id="cd16321">
    <property type="entry name" value="MraZ_C"/>
    <property type="match status" value="1"/>
</dbReference>
<dbReference type="HAMAP" id="MF_01008">
    <property type="entry name" value="MraZ"/>
    <property type="match status" value="1"/>
</dbReference>
<dbReference type="CDD" id="cd16320">
    <property type="entry name" value="MraZ_N"/>
    <property type="match status" value="1"/>
</dbReference>
<comment type="subunit">
    <text evidence="7">Forms oligomers.</text>
</comment>
<evidence type="ECO:0000256" key="1">
    <source>
        <dbReference type="ARBA" id="ARBA00013860"/>
    </source>
</evidence>
<evidence type="ECO:0000313" key="9">
    <source>
        <dbReference type="EMBL" id="NEX47342.1"/>
    </source>
</evidence>
<dbReference type="GO" id="GO:0000976">
    <property type="term" value="F:transcription cis-regulatory region binding"/>
    <property type="evidence" value="ECO:0007669"/>
    <property type="project" value="TreeGrafter"/>
</dbReference>
<comment type="caution">
    <text evidence="9">The sequence shown here is derived from an EMBL/GenBank/DDBJ whole genome shotgun (WGS) entry which is preliminary data.</text>
</comment>
<dbReference type="PANTHER" id="PTHR34701:SF1">
    <property type="entry name" value="TRANSCRIPTIONAL REGULATOR MRAZ"/>
    <property type="match status" value="1"/>
</dbReference>
<comment type="similarity">
    <text evidence="7">Belongs to the MraZ family.</text>
</comment>
<dbReference type="EMBL" id="JAAIKE010000004">
    <property type="protein sequence ID" value="NEX47342.1"/>
    <property type="molecule type" value="Genomic_DNA"/>
</dbReference>
<dbReference type="InterPro" id="IPR037914">
    <property type="entry name" value="SpoVT-AbrB_sf"/>
</dbReference>
<protein>
    <recommendedName>
        <fullName evidence="1 7">Transcriptional regulator MraZ</fullName>
    </recommendedName>
</protein>
<proteinExistence type="inferred from homology"/>
<dbReference type="Gene3D" id="3.40.1550.20">
    <property type="entry name" value="Transcriptional regulator MraZ domain"/>
    <property type="match status" value="1"/>
</dbReference>
<dbReference type="Pfam" id="PF02381">
    <property type="entry name" value="MraZ"/>
    <property type="match status" value="1"/>
</dbReference>
<evidence type="ECO:0000256" key="3">
    <source>
        <dbReference type="ARBA" id="ARBA00022737"/>
    </source>
</evidence>
<evidence type="ECO:0000256" key="7">
    <source>
        <dbReference type="HAMAP-Rule" id="MF_01008"/>
    </source>
</evidence>
<dbReference type="InterPro" id="IPR038619">
    <property type="entry name" value="MraZ_sf"/>
</dbReference>
<keyword evidence="10" id="KW-1185">Reference proteome</keyword>
<evidence type="ECO:0000256" key="5">
    <source>
        <dbReference type="ARBA" id="ARBA00023125"/>
    </source>
</evidence>
<evidence type="ECO:0000313" key="10">
    <source>
        <dbReference type="Proteomes" id="UP000481421"/>
    </source>
</evidence>
<dbReference type="GO" id="GO:0003700">
    <property type="term" value="F:DNA-binding transcription factor activity"/>
    <property type="evidence" value="ECO:0007669"/>
    <property type="project" value="UniProtKB-UniRule"/>
</dbReference>
<comment type="subcellular location">
    <subcellularLocation>
        <location evidence="7">Cytoplasm</location>
        <location evidence="7">Nucleoid</location>
    </subcellularLocation>
</comment>
<keyword evidence="4 7" id="KW-0805">Transcription regulation</keyword>